<evidence type="ECO:0000256" key="1">
    <source>
        <dbReference type="SAM" id="MobiDB-lite"/>
    </source>
</evidence>
<name>A0A4Y9SHC0_9BURK</name>
<feature type="compositionally biased region" description="Low complexity" evidence="1">
    <location>
        <begin position="110"/>
        <end position="144"/>
    </location>
</feature>
<reference evidence="2 3" key="1">
    <citation type="submission" date="2019-03" db="EMBL/GenBank/DDBJ databases">
        <title>Draft Genome Sequence of Massilia arenosa sp. nov., a Novel Massilia Species Isolated from a Sandy-loam Maize Soil.</title>
        <authorList>
            <person name="Raths R."/>
            <person name="Peta V."/>
            <person name="Bucking H."/>
        </authorList>
    </citation>
    <scope>NUCLEOTIDE SEQUENCE [LARGE SCALE GENOMIC DNA]</scope>
    <source>
        <strain evidence="2 3">MC02</strain>
    </source>
</reference>
<keyword evidence="3" id="KW-1185">Reference proteome</keyword>
<dbReference type="Proteomes" id="UP000298438">
    <property type="component" value="Unassembled WGS sequence"/>
</dbReference>
<feature type="region of interest" description="Disordered" evidence="1">
    <location>
        <begin position="102"/>
        <end position="155"/>
    </location>
</feature>
<gene>
    <name evidence="2" type="ORF">E4L96_06305</name>
</gene>
<accession>A0A4Y9SHC0</accession>
<comment type="caution">
    <text evidence="2">The sequence shown here is derived from an EMBL/GenBank/DDBJ whole genome shotgun (WGS) entry which is preliminary data.</text>
</comment>
<evidence type="ECO:0000313" key="2">
    <source>
        <dbReference type="EMBL" id="TFW24057.1"/>
    </source>
</evidence>
<proteinExistence type="predicted"/>
<dbReference type="EMBL" id="SPVF01000088">
    <property type="protein sequence ID" value="TFW24057.1"/>
    <property type="molecule type" value="Genomic_DNA"/>
</dbReference>
<organism evidence="2 3">
    <name type="scientific">Zemynaea arenosa</name>
    <dbReference type="NCBI Taxonomy" id="2561931"/>
    <lineage>
        <taxon>Bacteria</taxon>
        <taxon>Pseudomonadati</taxon>
        <taxon>Pseudomonadota</taxon>
        <taxon>Betaproteobacteria</taxon>
        <taxon>Burkholderiales</taxon>
        <taxon>Oxalobacteraceae</taxon>
        <taxon>Telluria group</taxon>
        <taxon>Zemynaea</taxon>
    </lineage>
</organism>
<protein>
    <submittedName>
        <fullName evidence="2">Phasin family protein</fullName>
    </submittedName>
</protein>
<dbReference type="RefSeq" id="WP_135206369.1">
    <property type="nucleotide sequence ID" value="NZ_SPVF01000088.1"/>
</dbReference>
<dbReference type="AlphaFoldDB" id="A0A4Y9SHC0"/>
<evidence type="ECO:0000313" key="3">
    <source>
        <dbReference type="Proteomes" id="UP000298438"/>
    </source>
</evidence>
<sequence length="193" mass="20045">MTTLPEQITAAGRDQFLAQLEFFGSLAAAAIENTRQLADAQISAGRATFDRSAQAMRQLIEMPDAGRLPGAGFSTAGVDNWIEYSREIFTLMTGMAVPQRVAPPAPAPAQAPALAAPQEVYEAPSAAPQAPEQPQPAHQQSAQADDSGTAIAPAQLQKIVDAPAIGLPPAEGELTPVADAVARTVGKKPLAKK</sequence>